<dbReference type="GO" id="GO:0016757">
    <property type="term" value="F:glycosyltransferase activity"/>
    <property type="evidence" value="ECO:0007669"/>
    <property type="project" value="UniProtKB-KW"/>
</dbReference>
<accession>A0A1Z1MFP2</accession>
<keyword evidence="1" id="KW-0808">Transferase</keyword>
<geneLocation type="chloroplast" evidence="1"/>
<proteinExistence type="predicted"/>
<dbReference type="EMBL" id="MF101434">
    <property type="protein sequence ID" value="ARW64870.1"/>
    <property type="molecule type" value="Genomic_DNA"/>
</dbReference>
<dbReference type="InterPro" id="IPR029057">
    <property type="entry name" value="PRTase-like"/>
</dbReference>
<protein>
    <submittedName>
        <fullName evidence="1">Uracil phosphoribosyltransferase</fullName>
    </submittedName>
</protein>
<reference evidence="1" key="1">
    <citation type="journal article" date="2017" name="J. Phycol.">
        <title>Analysis of chloroplast genomes and a supermatrix inform reclassification of the Rhodomelaceae (Rhodophyta).</title>
        <authorList>
            <person name="Diaz-Tapia P."/>
            <person name="Maggs C.A."/>
            <person name="West J.A."/>
            <person name="Verbruggen H."/>
        </authorList>
    </citation>
    <scope>NUCLEOTIDE SEQUENCE</scope>
    <source>
        <strain evidence="1">PD852</strain>
    </source>
</reference>
<dbReference type="GeneID" id="33357992"/>
<gene>
    <name evidence="1" type="primary">upp</name>
</gene>
<organism evidence="1">
    <name type="scientific">Herposiphonia versicolor</name>
    <dbReference type="NCBI Taxonomy" id="2007163"/>
    <lineage>
        <taxon>Eukaryota</taxon>
        <taxon>Rhodophyta</taxon>
        <taxon>Florideophyceae</taxon>
        <taxon>Rhodymeniophycidae</taxon>
        <taxon>Ceramiales</taxon>
        <taxon>Rhodomelaceae</taxon>
        <taxon>Herposiphonieae</taxon>
        <taxon>Herposiphonia</taxon>
    </lineage>
</organism>
<name>A0A1Z1MFP2_9FLOR</name>
<dbReference type="Gene3D" id="3.40.50.2020">
    <property type="match status" value="1"/>
</dbReference>
<dbReference type="RefSeq" id="YP_009395890.1">
    <property type="nucleotide sequence ID" value="NC_035279.1"/>
</dbReference>
<dbReference type="AlphaFoldDB" id="A0A1Z1MFP2"/>
<keyword evidence="1" id="KW-0328">Glycosyltransferase</keyword>
<keyword evidence="1" id="KW-0150">Chloroplast</keyword>
<keyword evidence="1" id="KW-0934">Plastid</keyword>
<sequence>MTLNIYEISHPIVKVITSKMNENHIEYNYKYIGLLLFYEIFRKNIETNKIYIKYIKRIKNFNVIKKNNQYIMLTNMSYTFDMISEIKIILPDIKIIHTDYKNKNNINESLRNIKIDLKNSKIFIIEKITDNDQILELIHYLNKEKKIENKNIKIGCIISKKNVLKKIGNEYSELQLYTTKII</sequence>
<evidence type="ECO:0000313" key="1">
    <source>
        <dbReference type="EMBL" id="ARW64870.1"/>
    </source>
</evidence>